<reference evidence="1 2" key="1">
    <citation type="submission" date="2018-11" db="EMBL/GenBank/DDBJ databases">
        <title>Cryobacterium sp. nov., isolated from rhizosphere soil of lettuce.</title>
        <authorList>
            <person name="Wang Y."/>
        </authorList>
    </citation>
    <scope>NUCLEOTIDE SEQUENCE [LARGE SCALE GENOMIC DNA]</scope>
    <source>
        <strain evidence="1 2">NEAU-85</strain>
    </source>
</reference>
<protein>
    <recommendedName>
        <fullName evidence="3">SRPBCC family protein</fullName>
    </recommendedName>
</protein>
<dbReference type="SUPFAM" id="SSF55961">
    <property type="entry name" value="Bet v1-like"/>
    <property type="match status" value="1"/>
</dbReference>
<dbReference type="OrthoDB" id="7428016at2"/>
<keyword evidence="2" id="KW-1185">Reference proteome</keyword>
<sequence length="175" mass="19312">MRVLLKDLLDCDPDSAWRALRSPAVMQEVASPLMRLEPLTAEGFPTIWQPGLYPAARRGLGMLPLGTQMIMLSVSTAQRGNVRILRDTGTGETATGGGLRWDHRMAVSPDPAGSGRTLYRDQLIFHAGPATLALWPGLWSFWQWRMRQLKQLAPGWRHDVGVDAPADTDPETVTA</sequence>
<accession>A0A3M8LR95</accession>
<dbReference type="RefSeq" id="WP_123044452.1">
    <property type="nucleotide sequence ID" value="NZ_RDSR01000001.1"/>
</dbReference>
<gene>
    <name evidence="1" type="ORF">EEJ31_01255</name>
</gene>
<dbReference type="AlphaFoldDB" id="A0A3M8LR95"/>
<comment type="caution">
    <text evidence="1">The sequence shown here is derived from an EMBL/GenBank/DDBJ whole genome shotgun (WGS) entry which is preliminary data.</text>
</comment>
<name>A0A3M8LR95_9MICO</name>
<organism evidence="1 2">
    <name type="scientific">Cryobacterium tepidiphilum</name>
    <dbReference type="NCBI Taxonomy" id="2486026"/>
    <lineage>
        <taxon>Bacteria</taxon>
        <taxon>Bacillati</taxon>
        <taxon>Actinomycetota</taxon>
        <taxon>Actinomycetes</taxon>
        <taxon>Micrococcales</taxon>
        <taxon>Microbacteriaceae</taxon>
        <taxon>Cryobacterium</taxon>
    </lineage>
</organism>
<evidence type="ECO:0008006" key="3">
    <source>
        <dbReference type="Google" id="ProtNLM"/>
    </source>
</evidence>
<dbReference type="EMBL" id="RDSR01000001">
    <property type="protein sequence ID" value="RNE67422.1"/>
    <property type="molecule type" value="Genomic_DNA"/>
</dbReference>
<evidence type="ECO:0000313" key="2">
    <source>
        <dbReference type="Proteomes" id="UP000279859"/>
    </source>
</evidence>
<evidence type="ECO:0000313" key="1">
    <source>
        <dbReference type="EMBL" id="RNE67422.1"/>
    </source>
</evidence>
<dbReference type="Proteomes" id="UP000279859">
    <property type="component" value="Unassembled WGS sequence"/>
</dbReference>
<proteinExistence type="predicted"/>